<feature type="compositionally biased region" description="Polar residues" evidence="1">
    <location>
        <begin position="431"/>
        <end position="447"/>
    </location>
</feature>
<reference evidence="2" key="1">
    <citation type="submission" date="2021-03" db="EMBL/GenBank/DDBJ databases">
        <title>Comparative genomics and phylogenomic investigation of the class Geoglossomycetes provide insights into ecological specialization and systematics.</title>
        <authorList>
            <person name="Melie T."/>
            <person name="Pirro S."/>
            <person name="Miller A.N."/>
            <person name="Quandt A."/>
        </authorList>
    </citation>
    <scope>NUCLEOTIDE SEQUENCE</scope>
    <source>
        <strain evidence="2">CAQ_001_2017</strain>
    </source>
</reference>
<dbReference type="AlphaFoldDB" id="A0A9P8LDR7"/>
<accession>A0A9P8LDR7</accession>
<evidence type="ECO:0000313" key="3">
    <source>
        <dbReference type="Proteomes" id="UP000750711"/>
    </source>
</evidence>
<feature type="compositionally biased region" description="Low complexity" evidence="1">
    <location>
        <begin position="174"/>
        <end position="183"/>
    </location>
</feature>
<proteinExistence type="predicted"/>
<protein>
    <submittedName>
        <fullName evidence="2">Uncharacterized protein</fullName>
    </submittedName>
</protein>
<feature type="region of interest" description="Disordered" evidence="1">
    <location>
        <begin position="417"/>
        <end position="467"/>
    </location>
</feature>
<sequence>MDEKVPNSYSFSQEDQANAARVCQNLKQCRLSRENPTYIHLTVELNGHRAAVQIVISPRPHPQFRRQRIFSPLYRYSLCCQSRSSSIEDASRRISQTVQNIIGAYFQLGEWDFSDQDCYSRDLESPDCPSEASCTLIADAALRRYTTPIQGTGMEVGSTRSKGRKRRKTVEPGSENSESSSSNAFEYPNQNGISDLELVLKVTRNIQKGLKAVRSQKIKDNLLPSDSRKRSYMYYAVKLQEAAEKFRQDFQAKKAEFWYTSFLSGSAYLASGSLPARPVELSDDVNLRTTEQSISSLSRWRCVARLANAIVTGLYCTWKEKAFLVIHALAERNCYLTVISNFGFERLHRIATGVVGRMQDLVPEIDTDQPLFDPAFCLSQLMQVDYLAMHKALELPSLDQSPIARVQLGALIATLETNPTHASEPDRDVIGQSSMSSEEVVNATGQSEDSRSGAPFECSGPLAGRNDNDMLENSVHHCIPPLLAEVLPSQSKPTISIGLDAPEKIPELLY</sequence>
<dbReference type="Proteomes" id="UP000750711">
    <property type="component" value="Unassembled WGS sequence"/>
</dbReference>
<dbReference type="EMBL" id="JAGHQM010000373">
    <property type="protein sequence ID" value="KAH0562306.1"/>
    <property type="molecule type" value="Genomic_DNA"/>
</dbReference>
<name>A0A9P8LDR7_9PEZI</name>
<evidence type="ECO:0000256" key="1">
    <source>
        <dbReference type="SAM" id="MobiDB-lite"/>
    </source>
</evidence>
<evidence type="ECO:0000313" key="2">
    <source>
        <dbReference type="EMBL" id="KAH0562306.1"/>
    </source>
</evidence>
<organism evidence="2 3">
    <name type="scientific">Trichoglossum hirsutum</name>
    <dbReference type="NCBI Taxonomy" id="265104"/>
    <lineage>
        <taxon>Eukaryota</taxon>
        <taxon>Fungi</taxon>
        <taxon>Dikarya</taxon>
        <taxon>Ascomycota</taxon>
        <taxon>Pezizomycotina</taxon>
        <taxon>Geoglossomycetes</taxon>
        <taxon>Geoglossales</taxon>
        <taxon>Geoglossaceae</taxon>
        <taxon>Trichoglossum</taxon>
    </lineage>
</organism>
<comment type="caution">
    <text evidence="2">The sequence shown here is derived from an EMBL/GenBank/DDBJ whole genome shotgun (WGS) entry which is preliminary data.</text>
</comment>
<feature type="region of interest" description="Disordered" evidence="1">
    <location>
        <begin position="149"/>
        <end position="188"/>
    </location>
</feature>
<keyword evidence="3" id="KW-1185">Reference proteome</keyword>
<gene>
    <name evidence="2" type="ORF">GP486_003000</name>
</gene>